<keyword evidence="1" id="KW-0732">Signal</keyword>
<reference evidence="2" key="1">
    <citation type="submission" date="2021-01" db="EMBL/GenBank/DDBJ databases">
        <title>Modified the classification status of verrucomicrobia.</title>
        <authorList>
            <person name="Feng X."/>
        </authorList>
    </citation>
    <scope>NUCLEOTIDE SEQUENCE</scope>
    <source>
        <strain evidence="2">KCTC 12986</strain>
    </source>
</reference>
<evidence type="ECO:0000256" key="1">
    <source>
        <dbReference type="SAM" id="SignalP"/>
    </source>
</evidence>
<dbReference type="PROSITE" id="PS51257">
    <property type="entry name" value="PROKAR_LIPOPROTEIN"/>
    <property type="match status" value="1"/>
</dbReference>
<name>A0A934RRL4_9BACT</name>
<feature type="chain" id="PRO_5036944505" evidence="1">
    <location>
        <begin position="17"/>
        <end position="262"/>
    </location>
</feature>
<dbReference type="RefSeq" id="WP_200393063.1">
    <property type="nucleotide sequence ID" value="NZ_JAENIO010000067.1"/>
</dbReference>
<organism evidence="2 3">
    <name type="scientific">Roseibacillus ishigakijimensis</name>
    <dbReference type="NCBI Taxonomy" id="454146"/>
    <lineage>
        <taxon>Bacteria</taxon>
        <taxon>Pseudomonadati</taxon>
        <taxon>Verrucomicrobiota</taxon>
        <taxon>Verrucomicrobiia</taxon>
        <taxon>Verrucomicrobiales</taxon>
        <taxon>Verrucomicrobiaceae</taxon>
        <taxon>Roseibacillus</taxon>
    </lineage>
</organism>
<keyword evidence="3" id="KW-1185">Reference proteome</keyword>
<evidence type="ECO:0000313" key="3">
    <source>
        <dbReference type="Proteomes" id="UP000604083"/>
    </source>
</evidence>
<evidence type="ECO:0000313" key="2">
    <source>
        <dbReference type="EMBL" id="MBK1835628.1"/>
    </source>
</evidence>
<accession>A0A934RRL4</accession>
<dbReference type="EMBL" id="JAENIO010000067">
    <property type="protein sequence ID" value="MBK1835628.1"/>
    <property type="molecule type" value="Genomic_DNA"/>
</dbReference>
<feature type="non-terminal residue" evidence="2">
    <location>
        <position position="262"/>
    </location>
</feature>
<feature type="signal peptide" evidence="1">
    <location>
        <begin position="1"/>
        <end position="16"/>
    </location>
</feature>
<sequence>MKALSLLPSCAFLALAACSPADGPAITTPGSPAAVATTLTAAEKAKIGQKIWQNESAGSRDGLTAWNDGEAFPSLGIGHFIWYPAGQNGPYTESFPQFIRFAQQQGAQPPALARQADAPWPNKAAFQRAFHGAEMTALRTWLANNVSLQTDFIIAKSRASLPKILQAAGPDAARVKANYERVATSARGQYALIDYVNFKGEGINPNERYHGQGWGLLQVLQEMKGTATGPAAAVEFSQAAKTVMARRVANSGGKDQRWHAGW</sequence>
<protein>
    <submittedName>
        <fullName evidence="2">Uncharacterized protein</fullName>
    </submittedName>
</protein>
<dbReference type="Proteomes" id="UP000604083">
    <property type="component" value="Unassembled WGS sequence"/>
</dbReference>
<proteinExistence type="predicted"/>
<dbReference type="AlphaFoldDB" id="A0A934RRL4"/>
<gene>
    <name evidence="2" type="ORF">JIN78_16285</name>
</gene>
<comment type="caution">
    <text evidence="2">The sequence shown here is derived from an EMBL/GenBank/DDBJ whole genome shotgun (WGS) entry which is preliminary data.</text>
</comment>